<feature type="domain" description="Alpha-D-phosphohexomutase alpha/beta/alpha" evidence="10">
    <location>
        <begin position="162"/>
        <end position="261"/>
    </location>
</feature>
<protein>
    <submittedName>
        <fullName evidence="12">Phosphomannomutase</fullName>
    </submittedName>
</protein>
<evidence type="ECO:0000313" key="13">
    <source>
        <dbReference type="Proteomes" id="UP000219048"/>
    </source>
</evidence>
<dbReference type="Pfam" id="PF00408">
    <property type="entry name" value="PGM_PMM_IV"/>
    <property type="match status" value="1"/>
</dbReference>
<dbReference type="Gene3D" id="3.40.120.10">
    <property type="entry name" value="Alpha-D-Glucose-1,6-Bisphosphate, subunit A, domain 3"/>
    <property type="match status" value="3"/>
</dbReference>
<evidence type="ECO:0000259" key="11">
    <source>
        <dbReference type="Pfam" id="PF02880"/>
    </source>
</evidence>
<gene>
    <name evidence="12" type="ORF">SAMN06265377_1324</name>
</gene>
<dbReference type="InterPro" id="IPR005843">
    <property type="entry name" value="A-D-PHexomutase_C"/>
</dbReference>
<evidence type="ECO:0000313" key="12">
    <source>
        <dbReference type="EMBL" id="SNY99514.1"/>
    </source>
</evidence>
<dbReference type="PRINTS" id="PR00509">
    <property type="entry name" value="PGMPMM"/>
</dbReference>
<dbReference type="GO" id="GO:0006048">
    <property type="term" value="P:UDP-N-acetylglucosamine biosynthetic process"/>
    <property type="evidence" value="ECO:0007669"/>
    <property type="project" value="TreeGrafter"/>
</dbReference>
<dbReference type="PANTHER" id="PTHR42946:SF1">
    <property type="entry name" value="PHOSPHOGLUCOMUTASE (ALPHA-D-GLUCOSE-1,6-BISPHOSPHATE-DEPENDENT)"/>
    <property type="match status" value="1"/>
</dbReference>
<keyword evidence="6" id="KW-0413">Isomerase</keyword>
<dbReference type="Pfam" id="PF02878">
    <property type="entry name" value="PGM_PMM_I"/>
    <property type="match status" value="1"/>
</dbReference>
<organism evidence="12 13">
    <name type="scientific">Flagellimonas pacifica</name>
    <dbReference type="NCBI Taxonomy" id="1247520"/>
    <lineage>
        <taxon>Bacteria</taxon>
        <taxon>Pseudomonadati</taxon>
        <taxon>Bacteroidota</taxon>
        <taxon>Flavobacteriia</taxon>
        <taxon>Flavobacteriales</taxon>
        <taxon>Flavobacteriaceae</taxon>
        <taxon>Flagellimonas</taxon>
    </lineage>
</organism>
<dbReference type="EMBL" id="OBEH01000002">
    <property type="protein sequence ID" value="SNY99514.1"/>
    <property type="molecule type" value="Genomic_DNA"/>
</dbReference>
<comment type="cofactor">
    <cofactor evidence="1">
        <name>Mg(2+)</name>
        <dbReference type="ChEBI" id="CHEBI:18420"/>
    </cofactor>
</comment>
<proteinExistence type="inferred from homology"/>
<dbReference type="InterPro" id="IPR036900">
    <property type="entry name" value="A-D-PHexomutase_C_sf"/>
</dbReference>
<dbReference type="InterPro" id="IPR050060">
    <property type="entry name" value="Phosphoglucosamine_mutase"/>
</dbReference>
<dbReference type="GO" id="GO:0005829">
    <property type="term" value="C:cytosol"/>
    <property type="evidence" value="ECO:0007669"/>
    <property type="project" value="TreeGrafter"/>
</dbReference>
<dbReference type="GO" id="GO:0000287">
    <property type="term" value="F:magnesium ion binding"/>
    <property type="evidence" value="ECO:0007669"/>
    <property type="project" value="InterPro"/>
</dbReference>
<keyword evidence="5 7" id="KW-0460">Magnesium</keyword>
<dbReference type="InterPro" id="IPR016055">
    <property type="entry name" value="A-D-PHexomutase_a/b/a-I/II/III"/>
</dbReference>
<dbReference type="PANTHER" id="PTHR42946">
    <property type="entry name" value="PHOSPHOHEXOSE MUTASE"/>
    <property type="match status" value="1"/>
</dbReference>
<evidence type="ECO:0000259" key="10">
    <source>
        <dbReference type="Pfam" id="PF02879"/>
    </source>
</evidence>
<comment type="similarity">
    <text evidence="2 7">Belongs to the phosphohexose mutase family.</text>
</comment>
<dbReference type="GO" id="GO:0008966">
    <property type="term" value="F:phosphoglucosamine mutase activity"/>
    <property type="evidence" value="ECO:0007669"/>
    <property type="project" value="InterPro"/>
</dbReference>
<evidence type="ECO:0000256" key="2">
    <source>
        <dbReference type="ARBA" id="ARBA00010231"/>
    </source>
</evidence>
<dbReference type="GO" id="GO:0009252">
    <property type="term" value="P:peptidoglycan biosynthetic process"/>
    <property type="evidence" value="ECO:0007669"/>
    <property type="project" value="TreeGrafter"/>
</dbReference>
<sequence length="459" mass="50099">MSLIASVSGIRGTIGGLSGDGLTPSDITRFTAAYGQWIRSFSPNPKVVVGRDARISGEMVNRIVTGVLMGMGIDVIDLGLATTPTVEIALPMEQAQGGIILTASHNPVQWNALKLLNSKGEFISASEGNLILELARQLDFDFVETFELGKYSNSDSYLDLHIDAILQLPMVDMDAIMNAQFSIGIDAVNSVGAIAVPRLLDKLGVRRSEQIHDTVNGNFERVAEPLNEHLGSLGDLVKEKKLDLGIAVDPDVDRLALVSDEGTPIGEENTLVLAADYVLTKKKGALVANMSSTMALKDIAKKHGVMFKDSPVGEVHVVEVMKKNQAVIGGEGNGGIIYPELHYGRDALVGIALLLSHLATSKKKLSKMVSELPNYLMRKEKIQLSQEVNLEELFSCLKNKNTGTSIDEKDGLKIYYPEGWVHLRKSNTEPIIRLYAEHKTKDGLRAIRNEIFELIKPYK</sequence>
<keyword evidence="13" id="KW-1185">Reference proteome</keyword>
<evidence type="ECO:0000256" key="3">
    <source>
        <dbReference type="ARBA" id="ARBA00022553"/>
    </source>
</evidence>
<dbReference type="InterPro" id="IPR024086">
    <property type="entry name" value="GlmM_arc-type"/>
</dbReference>
<name>A0A285MQQ6_9FLAO</name>
<dbReference type="NCBIfam" id="TIGR03990">
    <property type="entry name" value="Arch_GlmM"/>
    <property type="match status" value="1"/>
</dbReference>
<dbReference type="SUPFAM" id="SSF55957">
    <property type="entry name" value="Phosphoglucomutase, C-terminal domain"/>
    <property type="match status" value="1"/>
</dbReference>
<dbReference type="Pfam" id="PF02880">
    <property type="entry name" value="PGM_PMM_III"/>
    <property type="match status" value="1"/>
</dbReference>
<dbReference type="InterPro" id="IPR005841">
    <property type="entry name" value="Alpha-D-phosphohexomutase_SF"/>
</dbReference>
<dbReference type="InterPro" id="IPR005846">
    <property type="entry name" value="A-D-PHexomutase_a/b/a-III"/>
</dbReference>
<feature type="domain" description="Alpha-D-phosphohexomutase C-terminal" evidence="8">
    <location>
        <begin position="402"/>
        <end position="453"/>
    </location>
</feature>
<keyword evidence="4 7" id="KW-0479">Metal-binding</keyword>
<dbReference type="OrthoDB" id="9806956at2"/>
<evidence type="ECO:0000256" key="7">
    <source>
        <dbReference type="RuleBase" id="RU004326"/>
    </source>
</evidence>
<dbReference type="Gene3D" id="3.30.310.50">
    <property type="entry name" value="Alpha-D-phosphohexomutase, C-terminal domain"/>
    <property type="match status" value="1"/>
</dbReference>
<dbReference type="Proteomes" id="UP000219048">
    <property type="component" value="Unassembled WGS sequence"/>
</dbReference>
<dbReference type="RefSeq" id="WP_097045006.1">
    <property type="nucleotide sequence ID" value="NZ_OBEH01000002.1"/>
</dbReference>
<keyword evidence="3" id="KW-0597">Phosphoprotein</keyword>
<dbReference type="InterPro" id="IPR016066">
    <property type="entry name" value="A-D-PHexomutase_CS"/>
</dbReference>
<dbReference type="GO" id="GO:0005975">
    <property type="term" value="P:carbohydrate metabolic process"/>
    <property type="evidence" value="ECO:0007669"/>
    <property type="project" value="InterPro"/>
</dbReference>
<dbReference type="SUPFAM" id="SSF53738">
    <property type="entry name" value="Phosphoglucomutase, first 3 domains"/>
    <property type="match status" value="3"/>
</dbReference>
<dbReference type="InterPro" id="IPR005845">
    <property type="entry name" value="A-D-PHexomutase_a/b/a-II"/>
</dbReference>
<accession>A0A285MQQ6</accession>
<evidence type="ECO:0000256" key="6">
    <source>
        <dbReference type="ARBA" id="ARBA00023235"/>
    </source>
</evidence>
<feature type="domain" description="Alpha-D-phosphohexomutase alpha/beta/alpha" evidence="11">
    <location>
        <begin position="269"/>
        <end position="373"/>
    </location>
</feature>
<evidence type="ECO:0000256" key="1">
    <source>
        <dbReference type="ARBA" id="ARBA00001946"/>
    </source>
</evidence>
<dbReference type="PROSITE" id="PS00710">
    <property type="entry name" value="PGM_PMM"/>
    <property type="match status" value="1"/>
</dbReference>
<evidence type="ECO:0000259" key="9">
    <source>
        <dbReference type="Pfam" id="PF02878"/>
    </source>
</evidence>
<dbReference type="Pfam" id="PF02879">
    <property type="entry name" value="PGM_PMM_II"/>
    <property type="match status" value="1"/>
</dbReference>
<dbReference type="AlphaFoldDB" id="A0A285MQQ6"/>
<dbReference type="GO" id="GO:0004615">
    <property type="term" value="F:phosphomannomutase activity"/>
    <property type="evidence" value="ECO:0007669"/>
    <property type="project" value="TreeGrafter"/>
</dbReference>
<feature type="domain" description="Alpha-D-phosphohexomutase alpha/beta/alpha" evidence="9">
    <location>
        <begin position="8"/>
        <end position="139"/>
    </location>
</feature>
<evidence type="ECO:0000256" key="5">
    <source>
        <dbReference type="ARBA" id="ARBA00022842"/>
    </source>
</evidence>
<evidence type="ECO:0000256" key="4">
    <source>
        <dbReference type="ARBA" id="ARBA00022723"/>
    </source>
</evidence>
<dbReference type="InterPro" id="IPR005844">
    <property type="entry name" value="A-D-PHexomutase_a/b/a-I"/>
</dbReference>
<evidence type="ECO:0000259" key="8">
    <source>
        <dbReference type="Pfam" id="PF00408"/>
    </source>
</evidence>
<reference evidence="13" key="1">
    <citation type="submission" date="2017-09" db="EMBL/GenBank/DDBJ databases">
        <authorList>
            <person name="Varghese N."/>
            <person name="Submissions S."/>
        </authorList>
    </citation>
    <scope>NUCLEOTIDE SEQUENCE [LARGE SCALE GENOMIC DNA]</scope>
    <source>
        <strain evidence="13">DSM 25885</strain>
    </source>
</reference>